<sequence>MVHKNPTSLRKLFSGLLFNQTTAKSKVAKKRCLGIRSSSLHSFRFDPQSRSAGPPYLPQFSHSTLKEDLRRWTESIQEPYAATSTSKPITRDC</sequence>
<accession>A0A1J4KWK6</accession>
<dbReference type="EMBL" id="MLAK01000207">
    <property type="protein sequence ID" value="OHT15627.1"/>
    <property type="molecule type" value="Genomic_DNA"/>
</dbReference>
<protein>
    <submittedName>
        <fullName evidence="1">Uncharacterized protein</fullName>
    </submittedName>
</protein>
<dbReference type="AlphaFoldDB" id="A0A1J4KWK6"/>
<proteinExistence type="predicted"/>
<dbReference type="Proteomes" id="UP000179807">
    <property type="component" value="Unassembled WGS sequence"/>
</dbReference>
<dbReference type="RefSeq" id="XP_068368763.1">
    <property type="nucleotide sequence ID" value="XM_068497545.1"/>
</dbReference>
<evidence type="ECO:0000313" key="2">
    <source>
        <dbReference type="Proteomes" id="UP000179807"/>
    </source>
</evidence>
<gene>
    <name evidence="1" type="ORF">TRFO_13986</name>
</gene>
<organism evidence="1 2">
    <name type="scientific">Tritrichomonas foetus</name>
    <dbReference type="NCBI Taxonomy" id="1144522"/>
    <lineage>
        <taxon>Eukaryota</taxon>
        <taxon>Metamonada</taxon>
        <taxon>Parabasalia</taxon>
        <taxon>Tritrichomonadida</taxon>
        <taxon>Tritrichomonadidae</taxon>
        <taxon>Tritrichomonas</taxon>
    </lineage>
</organism>
<name>A0A1J4KWK6_9EUKA</name>
<comment type="caution">
    <text evidence="1">The sequence shown here is derived from an EMBL/GenBank/DDBJ whole genome shotgun (WGS) entry which is preliminary data.</text>
</comment>
<dbReference type="VEuPathDB" id="TrichDB:TRFO_13986"/>
<reference evidence="1" key="1">
    <citation type="submission" date="2016-10" db="EMBL/GenBank/DDBJ databases">
        <authorList>
            <person name="Benchimol M."/>
            <person name="Almeida L.G."/>
            <person name="Vasconcelos A.T."/>
            <person name="Perreira-Neves A."/>
            <person name="Rosa I.A."/>
            <person name="Tasca T."/>
            <person name="Bogo M.R."/>
            <person name="de Souza W."/>
        </authorList>
    </citation>
    <scope>NUCLEOTIDE SEQUENCE [LARGE SCALE GENOMIC DNA]</scope>
    <source>
        <strain evidence="1">K</strain>
    </source>
</reference>
<evidence type="ECO:0000313" key="1">
    <source>
        <dbReference type="EMBL" id="OHT15627.1"/>
    </source>
</evidence>
<dbReference type="GeneID" id="94832249"/>
<keyword evidence="2" id="KW-1185">Reference proteome</keyword>